<gene>
    <name evidence="1" type="ORF">BST43_15655</name>
</gene>
<reference evidence="1 2" key="1">
    <citation type="submission" date="2016-12" db="EMBL/GenBank/DDBJ databases">
        <title>The new phylogeny of genus Mycobacterium.</title>
        <authorList>
            <person name="Tortoli E."/>
            <person name="Trovato A."/>
            <person name="Cirillo D.M."/>
        </authorList>
    </citation>
    <scope>NUCLEOTIDE SEQUENCE [LARGE SCALE GENOMIC DNA]</scope>
    <source>
        <strain evidence="1 2">CCUG 66554</strain>
    </source>
</reference>
<evidence type="ECO:0000313" key="2">
    <source>
        <dbReference type="Proteomes" id="UP000192434"/>
    </source>
</evidence>
<comment type="caution">
    <text evidence="1">The sequence shown here is derived from an EMBL/GenBank/DDBJ whole genome shotgun (WGS) entry which is preliminary data.</text>
</comment>
<evidence type="ECO:0000313" key="1">
    <source>
        <dbReference type="EMBL" id="ORB55339.1"/>
    </source>
</evidence>
<organism evidence="1 2">
    <name type="scientific">Mycobacteroides saopaulense</name>
    <dbReference type="NCBI Taxonomy" id="1578165"/>
    <lineage>
        <taxon>Bacteria</taxon>
        <taxon>Bacillati</taxon>
        <taxon>Actinomycetota</taxon>
        <taxon>Actinomycetes</taxon>
        <taxon>Mycobacteriales</taxon>
        <taxon>Mycobacteriaceae</taxon>
        <taxon>Mycobacteroides</taxon>
    </lineage>
</organism>
<protein>
    <submittedName>
        <fullName evidence="1">Molecular chaperone DnaJ</fullName>
    </submittedName>
</protein>
<sequence length="214" mass="23823">MTSYPTNMTLRPITAWPHQLTEERRRSNFSAQWSETLNLLDRELWHLGNGQRNAPAVLQIAMREQDFRVDGMPRATAKPEHPGVILNVESRTGPLSFPCDTFTNWQDNLRAIALALEALRKVDRYGVTQTGQQYAGWKQLPSAGAPAPGGQSADDAELHLRLAAGDKNSPLDKVYRAARARAHPDRNSGDRSAWDSVEAAAAVLRAFGRLQDQR</sequence>
<proteinExistence type="predicted"/>
<dbReference type="EMBL" id="MVII01000019">
    <property type="protein sequence ID" value="ORB55339.1"/>
    <property type="molecule type" value="Genomic_DNA"/>
</dbReference>
<dbReference type="OrthoDB" id="3831452at2"/>
<name>A0A1X0J2L5_9MYCO</name>
<accession>A0A1X0J2L5</accession>
<dbReference type="AlphaFoldDB" id="A0A1X0J2L5"/>
<dbReference type="RefSeq" id="WP_054491462.1">
    <property type="nucleotide sequence ID" value="NZ_MVII01000019.1"/>
</dbReference>
<dbReference type="Proteomes" id="UP000192434">
    <property type="component" value="Unassembled WGS sequence"/>
</dbReference>